<feature type="transmembrane region" description="Helical" evidence="1">
    <location>
        <begin position="46"/>
        <end position="65"/>
    </location>
</feature>
<evidence type="ECO:0000313" key="2">
    <source>
        <dbReference type="EMBL" id="OIJ27638.1"/>
    </source>
</evidence>
<feature type="transmembrane region" description="Helical" evidence="1">
    <location>
        <begin position="17"/>
        <end position="34"/>
    </location>
</feature>
<evidence type="ECO:0000313" key="3">
    <source>
        <dbReference type="Proteomes" id="UP000033772"/>
    </source>
</evidence>
<accession>A0A1J4N824</accession>
<keyword evidence="1" id="KW-0812">Transmembrane</keyword>
<reference evidence="2" key="1">
    <citation type="submission" date="2016-10" db="EMBL/GenBank/DDBJ databases">
        <title>Draft Genome Sequence of Nocardioides luteus Strain BAFB, an Alkane-Degrading Bacterium Isolated from JP-7 Polluted Soil.</title>
        <authorList>
            <person name="Brown L."/>
            <person name="Ruiz O.N."/>
            <person name="Gunasekera T."/>
        </authorList>
    </citation>
    <scope>NUCLEOTIDE SEQUENCE [LARGE SCALE GENOMIC DNA]</scope>
    <source>
        <strain evidence="2">BAFB</strain>
    </source>
</reference>
<dbReference type="AlphaFoldDB" id="A0A1J4N824"/>
<protein>
    <submittedName>
        <fullName evidence="2">Uncharacterized protein</fullName>
    </submittedName>
</protein>
<name>A0A1J4N824_9ACTN</name>
<dbReference type="STRING" id="1844.UG56_006430"/>
<dbReference type="EMBL" id="JZDQ02000007">
    <property type="protein sequence ID" value="OIJ27638.1"/>
    <property type="molecule type" value="Genomic_DNA"/>
</dbReference>
<comment type="caution">
    <text evidence="2">The sequence shown here is derived from an EMBL/GenBank/DDBJ whole genome shotgun (WGS) entry which is preliminary data.</text>
</comment>
<evidence type="ECO:0000256" key="1">
    <source>
        <dbReference type="SAM" id="Phobius"/>
    </source>
</evidence>
<gene>
    <name evidence="2" type="ORF">UG56_006430</name>
</gene>
<organism evidence="2 3">
    <name type="scientific">Nocardioides luteus</name>
    <dbReference type="NCBI Taxonomy" id="1844"/>
    <lineage>
        <taxon>Bacteria</taxon>
        <taxon>Bacillati</taxon>
        <taxon>Actinomycetota</taxon>
        <taxon>Actinomycetes</taxon>
        <taxon>Propionibacteriales</taxon>
        <taxon>Nocardioidaceae</taxon>
        <taxon>Nocardioides</taxon>
    </lineage>
</organism>
<keyword evidence="1" id="KW-0472">Membrane</keyword>
<proteinExistence type="predicted"/>
<keyword evidence="3" id="KW-1185">Reference proteome</keyword>
<keyword evidence="1" id="KW-1133">Transmembrane helix</keyword>
<sequence length="223" mass="23826">MGCGLVALMSWSVPATIGWWLAGALISVAVLVCRSPDETPVRWKPVLRRSLTWPTMVLAAGGLLLTLEPETALLVSVAALAAAWEAGWFGGGARGDLPAGVGHRGGRRWWGSRAGDRAAPATDISPLVAGPVDVDPVDALSVTDALTDADLCRAWRSSYVALDRAADPSEKLRAVEIREVILDELGRRDASGLEAWFRSGARAAGWPDRYLRGVEPRQSRDAH</sequence>
<dbReference type="Proteomes" id="UP000033772">
    <property type="component" value="Unassembled WGS sequence"/>
</dbReference>